<keyword evidence="2" id="KW-0732">Signal</keyword>
<evidence type="ECO:0000256" key="2">
    <source>
        <dbReference type="SAM" id="SignalP"/>
    </source>
</evidence>
<feature type="region of interest" description="Disordered" evidence="1">
    <location>
        <begin position="166"/>
        <end position="189"/>
    </location>
</feature>
<reference evidence="3 4" key="1">
    <citation type="submission" date="2016-10" db="EMBL/GenBank/DDBJ databases">
        <authorList>
            <person name="de Groot N.N."/>
        </authorList>
    </citation>
    <scope>NUCLEOTIDE SEQUENCE [LARGE SCALE GENOMIC DNA]</scope>
    <source>
        <strain evidence="3 4">DSM 19886</strain>
    </source>
</reference>
<dbReference type="NCBIfam" id="NF038123">
    <property type="entry name" value="NF038123_dom"/>
    <property type="match status" value="2"/>
</dbReference>
<dbReference type="AlphaFoldDB" id="A0A1G9IVD5"/>
<feature type="compositionally biased region" description="Polar residues" evidence="1">
    <location>
        <begin position="168"/>
        <end position="180"/>
    </location>
</feature>
<dbReference type="Proteomes" id="UP000199440">
    <property type="component" value="Unassembled WGS sequence"/>
</dbReference>
<evidence type="ECO:0000313" key="3">
    <source>
        <dbReference type="EMBL" id="SDL29071.1"/>
    </source>
</evidence>
<sequence length="503" mass="52850">MKMKTLFATFVSGTVLLLTACSDPENDTLVIGDTTAEKIVTDVDGLSDDSEKKMVAQADFTVTIENVVTPKPIFQSGVFSVPVGGSGPTPLFPGDAYEFEIDAGPVVLPGDGGTRLSFVTMFVQSNDLFYAPGEEGIRLYNEDGSSICANGPVDVTDQIELWDAGTEVNESTGGPNQKPQQAAGDVDQGENEYGVVTKITNNSCTFGNVLPENEEVIKVTIENIGPAKFKVRIMNVSTGTTISVPAQGENVRAAVPLSPGVYAVHTAPAPFFVEGEAASGAGLAASSEGVENIAEDGFPEALLMDTQEATGLIVPLSPGAWATHDMNVNSFFQIDTPDFGEGLQAIAEDGVPMMLVDVLADKEGIDISEAFDTPLGASGPGAIGPGGRYQFSFSAEEGDYLSLATMFVQSNDWFYAFSSEGLSLFENGAPISGDVSEYITLYDAGTEVDEYAGAGLFQVIRQSGADSGAEDSNINVRLIDPSELGNIPDNIEVIKVSIESSLK</sequence>
<evidence type="ECO:0008006" key="5">
    <source>
        <dbReference type="Google" id="ProtNLM"/>
    </source>
</evidence>
<gene>
    <name evidence="3" type="ORF">SAMN04488514_101292</name>
</gene>
<name>A0A1G9IVD5_9FLAO</name>
<organism evidence="3 4">
    <name type="scientific">Kriegella aquimaris</name>
    <dbReference type="NCBI Taxonomy" id="192904"/>
    <lineage>
        <taxon>Bacteria</taxon>
        <taxon>Pseudomonadati</taxon>
        <taxon>Bacteroidota</taxon>
        <taxon>Flavobacteriia</taxon>
        <taxon>Flavobacteriales</taxon>
        <taxon>Flavobacteriaceae</taxon>
        <taxon>Kriegella</taxon>
    </lineage>
</organism>
<accession>A0A1G9IVD5</accession>
<dbReference type="InterPro" id="IPR038678">
    <property type="entry name" value="Spondin_N_sf"/>
</dbReference>
<dbReference type="EMBL" id="FNGV01000001">
    <property type="protein sequence ID" value="SDL29071.1"/>
    <property type="molecule type" value="Genomic_DNA"/>
</dbReference>
<feature type="signal peptide" evidence="2">
    <location>
        <begin position="1"/>
        <end position="20"/>
    </location>
</feature>
<proteinExistence type="predicted"/>
<dbReference type="InterPro" id="IPR009465">
    <property type="entry name" value="Spondin_N"/>
</dbReference>
<dbReference type="PROSITE" id="PS51257">
    <property type="entry name" value="PROKAR_LIPOPROTEIN"/>
    <property type="match status" value="1"/>
</dbReference>
<dbReference type="STRING" id="192904.SAMN04488514_101292"/>
<keyword evidence="4" id="KW-1185">Reference proteome</keyword>
<evidence type="ECO:0000313" key="4">
    <source>
        <dbReference type="Proteomes" id="UP000199440"/>
    </source>
</evidence>
<evidence type="ECO:0000256" key="1">
    <source>
        <dbReference type="SAM" id="MobiDB-lite"/>
    </source>
</evidence>
<protein>
    <recommendedName>
        <fullName evidence="5">Spondin_N</fullName>
    </recommendedName>
</protein>
<feature type="chain" id="PRO_5011626902" description="Spondin_N" evidence="2">
    <location>
        <begin position="21"/>
        <end position="503"/>
    </location>
</feature>
<dbReference type="Gene3D" id="2.60.40.2130">
    <property type="entry name" value="F-spondin domain"/>
    <property type="match status" value="3"/>
</dbReference>